<dbReference type="InterPro" id="IPR053162">
    <property type="entry name" value="DnaD"/>
</dbReference>
<dbReference type="Pfam" id="PF07261">
    <property type="entry name" value="DnaB_2"/>
    <property type="match status" value="1"/>
</dbReference>
<dbReference type="InterPro" id="IPR034829">
    <property type="entry name" value="DnaD-like_sf"/>
</dbReference>
<gene>
    <name evidence="5" type="ORF">St703_15800</name>
</gene>
<dbReference type="Pfam" id="PF21984">
    <property type="entry name" value="DnaD_N"/>
    <property type="match status" value="1"/>
</dbReference>
<proteinExistence type="inferred from homology"/>
<feature type="domain" description="DnaD N-terminal" evidence="4">
    <location>
        <begin position="18"/>
        <end position="113"/>
    </location>
</feature>
<dbReference type="SUPFAM" id="SSF46785">
    <property type="entry name" value="Winged helix' DNA-binding domain"/>
    <property type="match status" value="1"/>
</dbReference>
<evidence type="ECO:0000313" key="5">
    <source>
        <dbReference type="EMBL" id="BBN98875.1"/>
    </source>
</evidence>
<reference evidence="5 6" key="1">
    <citation type="submission" date="2019-09" db="EMBL/GenBank/DDBJ databases">
        <title>Complete genome sequence of Sporolactobacillus terrae 70-3.</title>
        <authorList>
            <person name="Tanaka N."/>
            <person name="Shiwa Y."/>
            <person name="Fujita N."/>
            <person name="Tanasupawat S."/>
        </authorList>
    </citation>
    <scope>NUCLEOTIDE SEQUENCE [LARGE SCALE GENOMIC DNA]</scope>
    <source>
        <strain evidence="5 6">70-3</strain>
    </source>
</reference>
<organism evidence="5 6">
    <name type="scientific">Sporolactobacillus terrae</name>
    <dbReference type="NCBI Taxonomy" id="269673"/>
    <lineage>
        <taxon>Bacteria</taxon>
        <taxon>Bacillati</taxon>
        <taxon>Bacillota</taxon>
        <taxon>Bacilli</taxon>
        <taxon>Bacillales</taxon>
        <taxon>Sporolactobacillaceae</taxon>
        <taxon>Sporolactobacillus</taxon>
    </lineage>
</organism>
<sequence length="233" mass="26895">MMDMNFMLELVGNGSVTVPSLLIENYHGIGLNEQECMLLVQIHSFLSKGDDFPTFDDLASRMSFDETACADCLRSLIQRGYLAIIQKNDRKLYSEAYSLEPLWNKLIRAAYSKRVSKVSTENDDKLYTLFENEFARPLSPIECETLAMWLDQDHHSPSLIKGALREAVLSGKMNFRYIDRILFDWKKNGIKTLDQAKKHGEKIRAHQHRNTVTKQEKSDVPKMPTYNWLGKLD</sequence>
<dbReference type="SUPFAM" id="SSF158499">
    <property type="entry name" value="DnaD domain-like"/>
    <property type="match status" value="1"/>
</dbReference>
<dbReference type="NCBIfam" id="TIGR01446">
    <property type="entry name" value="DnaD_dom"/>
    <property type="match status" value="1"/>
</dbReference>
<dbReference type="InterPro" id="IPR053843">
    <property type="entry name" value="DnaD_N"/>
</dbReference>
<evidence type="ECO:0000256" key="1">
    <source>
        <dbReference type="ARBA" id="ARBA00093462"/>
    </source>
</evidence>
<name>A0A5K7WWC5_9BACL</name>
<dbReference type="PANTHER" id="PTHR37293">
    <property type="entry name" value="PHAGE REPLICATION PROTEIN-RELATED"/>
    <property type="match status" value="1"/>
</dbReference>
<evidence type="ECO:0000259" key="3">
    <source>
        <dbReference type="Pfam" id="PF07261"/>
    </source>
</evidence>
<evidence type="ECO:0000256" key="2">
    <source>
        <dbReference type="SAM" id="MobiDB-lite"/>
    </source>
</evidence>
<comment type="similarity">
    <text evidence="1">Belongs to the DnaB/DnaD family.</text>
</comment>
<dbReference type="PANTHER" id="PTHR37293:SF6">
    <property type="entry name" value="DNA REPLICATION PROTEIN DNAD"/>
    <property type="match status" value="1"/>
</dbReference>
<dbReference type="Gene3D" id="1.10.10.630">
    <property type="entry name" value="DnaD domain-like"/>
    <property type="match status" value="1"/>
</dbReference>
<dbReference type="Gene3D" id="1.10.10.10">
    <property type="entry name" value="Winged helix-like DNA-binding domain superfamily/Winged helix DNA-binding domain"/>
    <property type="match status" value="1"/>
</dbReference>
<accession>A0A5K7WWC5</accession>
<feature type="domain" description="DnaB/C C-terminal" evidence="3">
    <location>
        <begin position="128"/>
        <end position="199"/>
    </location>
</feature>
<dbReference type="InterPro" id="IPR036390">
    <property type="entry name" value="WH_DNA-bd_sf"/>
</dbReference>
<evidence type="ECO:0000313" key="6">
    <source>
        <dbReference type="Proteomes" id="UP000326951"/>
    </source>
</evidence>
<evidence type="ECO:0000259" key="4">
    <source>
        <dbReference type="Pfam" id="PF21984"/>
    </source>
</evidence>
<dbReference type="EMBL" id="AP021853">
    <property type="protein sequence ID" value="BBN98875.1"/>
    <property type="molecule type" value="Genomic_DNA"/>
</dbReference>
<dbReference type="Proteomes" id="UP000326951">
    <property type="component" value="Chromosome"/>
</dbReference>
<feature type="region of interest" description="Disordered" evidence="2">
    <location>
        <begin position="204"/>
        <end position="223"/>
    </location>
</feature>
<dbReference type="InterPro" id="IPR036388">
    <property type="entry name" value="WH-like_DNA-bd_sf"/>
</dbReference>
<protein>
    <submittedName>
        <fullName evidence="5">DNA replication protein DnaD</fullName>
    </submittedName>
</protein>
<dbReference type="AlphaFoldDB" id="A0A5K7WWC5"/>
<dbReference type="InterPro" id="IPR006343">
    <property type="entry name" value="DnaB/C_C"/>
</dbReference>